<protein>
    <submittedName>
        <fullName evidence="1">Uncharacterized protein</fullName>
    </submittedName>
</protein>
<reference evidence="1 2" key="1">
    <citation type="journal article" date="2019" name="Sci. Rep.">
        <title>Orb-weaving spider Araneus ventricosus genome elucidates the spidroin gene catalogue.</title>
        <authorList>
            <person name="Kono N."/>
            <person name="Nakamura H."/>
            <person name="Ohtoshi R."/>
            <person name="Moran D.A.P."/>
            <person name="Shinohara A."/>
            <person name="Yoshida Y."/>
            <person name="Fujiwara M."/>
            <person name="Mori M."/>
            <person name="Tomita M."/>
            <person name="Arakawa K."/>
        </authorList>
    </citation>
    <scope>NUCLEOTIDE SEQUENCE [LARGE SCALE GENOMIC DNA]</scope>
</reference>
<name>A0A4Y2AUU9_ARAVE</name>
<evidence type="ECO:0000313" key="1">
    <source>
        <dbReference type="EMBL" id="GBL82886.1"/>
    </source>
</evidence>
<dbReference type="EMBL" id="BGPR01000030">
    <property type="protein sequence ID" value="GBL82886.1"/>
    <property type="molecule type" value="Genomic_DNA"/>
</dbReference>
<proteinExistence type="predicted"/>
<comment type="caution">
    <text evidence="1">The sequence shown here is derived from an EMBL/GenBank/DDBJ whole genome shotgun (WGS) entry which is preliminary data.</text>
</comment>
<organism evidence="1 2">
    <name type="scientific">Araneus ventricosus</name>
    <name type="common">Orbweaver spider</name>
    <name type="synonym">Epeira ventricosa</name>
    <dbReference type="NCBI Taxonomy" id="182803"/>
    <lineage>
        <taxon>Eukaryota</taxon>
        <taxon>Metazoa</taxon>
        <taxon>Ecdysozoa</taxon>
        <taxon>Arthropoda</taxon>
        <taxon>Chelicerata</taxon>
        <taxon>Arachnida</taxon>
        <taxon>Araneae</taxon>
        <taxon>Araneomorphae</taxon>
        <taxon>Entelegynae</taxon>
        <taxon>Araneoidea</taxon>
        <taxon>Araneidae</taxon>
        <taxon>Araneus</taxon>
    </lineage>
</organism>
<dbReference type="AlphaFoldDB" id="A0A4Y2AUU9"/>
<evidence type="ECO:0000313" key="2">
    <source>
        <dbReference type="Proteomes" id="UP000499080"/>
    </source>
</evidence>
<accession>A0A4Y2AUU9</accession>
<keyword evidence="2" id="KW-1185">Reference proteome</keyword>
<dbReference type="Proteomes" id="UP000499080">
    <property type="component" value="Unassembled WGS sequence"/>
</dbReference>
<gene>
    <name evidence="1" type="ORF">AVEN_106402_1</name>
</gene>
<sequence length="137" mass="16008">MGHPPRSAKEPSINFLPTFSFPLSRSDLSPVASLSASDLPSNPPKSLFEVPQLKDHWSTNHPRQRKFSKFFYHGRRIKGQTPHAKFPENQRGKGSYFLYPFSGEKKNGQEKERVFLTRQMHHSEWFRKQPTMLQRVN</sequence>